<proteinExistence type="predicted"/>
<dbReference type="EMBL" id="VSSQ01043558">
    <property type="protein sequence ID" value="MPM97258.1"/>
    <property type="molecule type" value="Genomic_DNA"/>
</dbReference>
<sequence length="139" mass="14740">MNVFTGGAKAAGDLVGHKLCVVIAVSVADKYRLSGRVYGKALHLVHQRRQRSPASPGLADGNEMPLVVHVHHGLDGQHRAKQGGGGADAAAPLQVVQIVHREPVAHMVFFLLRIGPHLVDAFSGLLKPGAEPNEQPLPH</sequence>
<dbReference type="AlphaFoldDB" id="A0A645E7Q5"/>
<organism evidence="1">
    <name type="scientific">bioreactor metagenome</name>
    <dbReference type="NCBI Taxonomy" id="1076179"/>
    <lineage>
        <taxon>unclassified sequences</taxon>
        <taxon>metagenomes</taxon>
        <taxon>ecological metagenomes</taxon>
    </lineage>
</organism>
<comment type="caution">
    <text evidence="1">The sequence shown here is derived from an EMBL/GenBank/DDBJ whole genome shotgun (WGS) entry which is preliminary data.</text>
</comment>
<accession>A0A645E7Q5</accession>
<name>A0A645E7Q5_9ZZZZ</name>
<protein>
    <submittedName>
        <fullName evidence="1">Uncharacterized protein</fullName>
    </submittedName>
</protein>
<reference evidence="1" key="1">
    <citation type="submission" date="2019-08" db="EMBL/GenBank/DDBJ databases">
        <authorList>
            <person name="Kucharzyk K."/>
            <person name="Murdoch R.W."/>
            <person name="Higgins S."/>
            <person name="Loffler F."/>
        </authorList>
    </citation>
    <scope>NUCLEOTIDE SEQUENCE</scope>
</reference>
<gene>
    <name evidence="1" type="ORF">SDC9_144431</name>
</gene>
<evidence type="ECO:0000313" key="1">
    <source>
        <dbReference type="EMBL" id="MPM97258.1"/>
    </source>
</evidence>